<accession>D6TEX4</accession>
<dbReference type="InParanoid" id="D6TEX4"/>
<dbReference type="Proteomes" id="UP000004508">
    <property type="component" value="Unassembled WGS sequence"/>
</dbReference>
<name>D6TEX4_KTERA</name>
<organism evidence="1 2">
    <name type="scientific">Ktedonobacter racemifer DSM 44963</name>
    <dbReference type="NCBI Taxonomy" id="485913"/>
    <lineage>
        <taxon>Bacteria</taxon>
        <taxon>Bacillati</taxon>
        <taxon>Chloroflexota</taxon>
        <taxon>Ktedonobacteria</taxon>
        <taxon>Ktedonobacterales</taxon>
        <taxon>Ktedonobacteraceae</taxon>
        <taxon>Ktedonobacter</taxon>
    </lineage>
</organism>
<keyword evidence="2" id="KW-1185">Reference proteome</keyword>
<dbReference type="STRING" id="485913.Krac_10049"/>
<protein>
    <submittedName>
        <fullName evidence="1">Uncharacterized protein</fullName>
    </submittedName>
</protein>
<comment type="caution">
    <text evidence="1">The sequence shown here is derived from an EMBL/GenBank/DDBJ whole genome shotgun (WGS) entry which is preliminary data.</text>
</comment>
<dbReference type="EMBL" id="ADVG01000001">
    <property type="protein sequence ID" value="EFH88573.1"/>
    <property type="molecule type" value="Genomic_DNA"/>
</dbReference>
<evidence type="ECO:0000313" key="1">
    <source>
        <dbReference type="EMBL" id="EFH88573.1"/>
    </source>
</evidence>
<dbReference type="Pfam" id="PF21833">
    <property type="entry name" value="DUF6893"/>
    <property type="match status" value="1"/>
</dbReference>
<proteinExistence type="predicted"/>
<dbReference type="RefSeq" id="WP_007904663.1">
    <property type="nucleotide sequence ID" value="NZ_ADVG01000001.1"/>
</dbReference>
<dbReference type="AlphaFoldDB" id="D6TEX4"/>
<sequence>MKPFTLLAALGLIVLILRQLYPDYQRYMRIRHM</sequence>
<dbReference type="InterPro" id="IPR054188">
    <property type="entry name" value="DUF6893"/>
</dbReference>
<evidence type="ECO:0000313" key="2">
    <source>
        <dbReference type="Proteomes" id="UP000004508"/>
    </source>
</evidence>
<gene>
    <name evidence="1" type="ORF">Krac_10049</name>
</gene>
<reference evidence="1 2" key="1">
    <citation type="journal article" date="2011" name="Stand. Genomic Sci.">
        <title>Non-contiguous finished genome sequence and contextual data of the filamentous soil bacterium Ktedonobacter racemifer type strain (SOSP1-21).</title>
        <authorList>
            <person name="Chang Y.J."/>
            <person name="Land M."/>
            <person name="Hauser L."/>
            <person name="Chertkov O."/>
            <person name="Del Rio T.G."/>
            <person name="Nolan M."/>
            <person name="Copeland A."/>
            <person name="Tice H."/>
            <person name="Cheng J.F."/>
            <person name="Lucas S."/>
            <person name="Han C."/>
            <person name="Goodwin L."/>
            <person name="Pitluck S."/>
            <person name="Ivanova N."/>
            <person name="Ovchinikova G."/>
            <person name="Pati A."/>
            <person name="Chen A."/>
            <person name="Palaniappan K."/>
            <person name="Mavromatis K."/>
            <person name="Liolios K."/>
            <person name="Brettin T."/>
            <person name="Fiebig A."/>
            <person name="Rohde M."/>
            <person name="Abt B."/>
            <person name="Goker M."/>
            <person name="Detter J.C."/>
            <person name="Woyke T."/>
            <person name="Bristow J."/>
            <person name="Eisen J.A."/>
            <person name="Markowitz V."/>
            <person name="Hugenholtz P."/>
            <person name="Kyrpides N.C."/>
            <person name="Klenk H.P."/>
            <person name="Lapidus A."/>
        </authorList>
    </citation>
    <scope>NUCLEOTIDE SEQUENCE [LARGE SCALE GENOMIC DNA]</scope>
    <source>
        <strain evidence="2">DSM 44963</strain>
    </source>
</reference>